<feature type="compositionally biased region" description="Low complexity" evidence="1">
    <location>
        <begin position="11"/>
        <end position="26"/>
    </location>
</feature>
<evidence type="ECO:0000313" key="2">
    <source>
        <dbReference type="EMBL" id="KIK04833.1"/>
    </source>
</evidence>
<keyword evidence="3" id="KW-1185">Reference proteome</keyword>
<evidence type="ECO:0000313" key="3">
    <source>
        <dbReference type="Proteomes" id="UP000054477"/>
    </source>
</evidence>
<protein>
    <recommendedName>
        <fullName evidence="4">Retrotransposon Copia-like N-terminal domain-containing protein</fullName>
    </recommendedName>
</protein>
<dbReference type="EMBL" id="KN838566">
    <property type="protein sequence ID" value="KIK04833.1"/>
    <property type="molecule type" value="Genomic_DNA"/>
</dbReference>
<dbReference type="HOGENOM" id="CLU_047206_1_0_1"/>
<sequence length="432" mass="46529">MTLGDSLSDEPASTPTSPSQSSVSPLPNTPLPSDISHPSVSIQSVKESSWGDVSILDKTSNNYAAWSRHVIRILRLSSGLDLYLDGSFPAPDPYLEPRANRHWKINNAAVQAFLFMKCASSEHPFIEECATAEDIWSTLQKRHVLQGPMSQVTLIQEALAVRYSSSTPFAETTLILRDLNRRIWDMGAPTSEGFLCILMLLALSSDESLSAVRDAIVSGLSSATSDRAYTSANIVARLDYEQQACSMAIARTVPVPAEAHAARASSTPDSRQSICSNCKKPRHTSEFCVQPGGGMAGKSIAEAQQARDAKRGKKPKDKTTKGPAGSIIQSGNQAYIVDADGKAHEIVASSAATTTTDSAHFLQTDDINSIDPLVLDSMCAADIAEYAHIAEVSWLASQDSLTASVDWRERRRNYEDLDLAAVTAAPLSTSSR</sequence>
<proteinExistence type="predicted"/>
<reference evidence="3" key="2">
    <citation type="submission" date="2015-01" db="EMBL/GenBank/DDBJ databases">
        <title>Evolutionary Origins and Diversification of the Mycorrhizal Mutualists.</title>
        <authorList>
            <consortium name="DOE Joint Genome Institute"/>
            <consortium name="Mycorrhizal Genomics Consortium"/>
            <person name="Kohler A."/>
            <person name="Kuo A."/>
            <person name="Nagy L.G."/>
            <person name="Floudas D."/>
            <person name="Copeland A."/>
            <person name="Barry K.W."/>
            <person name="Cichocki N."/>
            <person name="Veneault-Fourrey C."/>
            <person name="LaButti K."/>
            <person name="Lindquist E.A."/>
            <person name="Lipzen A."/>
            <person name="Lundell T."/>
            <person name="Morin E."/>
            <person name="Murat C."/>
            <person name="Riley R."/>
            <person name="Ohm R."/>
            <person name="Sun H."/>
            <person name="Tunlid A."/>
            <person name="Henrissat B."/>
            <person name="Grigoriev I.V."/>
            <person name="Hibbett D.S."/>
            <person name="Martin F."/>
        </authorList>
    </citation>
    <scope>NUCLEOTIDE SEQUENCE [LARGE SCALE GENOMIC DNA]</scope>
    <source>
        <strain evidence="3">LaAM-08-1</strain>
    </source>
</reference>
<accession>A0A0C9Y9X3</accession>
<feature type="region of interest" description="Disordered" evidence="1">
    <location>
        <begin position="1"/>
        <end position="38"/>
    </location>
</feature>
<evidence type="ECO:0000256" key="1">
    <source>
        <dbReference type="SAM" id="MobiDB-lite"/>
    </source>
</evidence>
<dbReference type="Proteomes" id="UP000054477">
    <property type="component" value="Unassembled WGS sequence"/>
</dbReference>
<gene>
    <name evidence="2" type="ORF">K443DRAFT_4363</name>
</gene>
<evidence type="ECO:0008006" key="4">
    <source>
        <dbReference type="Google" id="ProtNLM"/>
    </source>
</evidence>
<dbReference type="Pfam" id="PF14223">
    <property type="entry name" value="Retrotran_gag_2"/>
    <property type="match status" value="1"/>
</dbReference>
<reference evidence="2 3" key="1">
    <citation type="submission" date="2014-04" db="EMBL/GenBank/DDBJ databases">
        <authorList>
            <consortium name="DOE Joint Genome Institute"/>
            <person name="Kuo A."/>
            <person name="Kohler A."/>
            <person name="Nagy L.G."/>
            <person name="Floudas D."/>
            <person name="Copeland A."/>
            <person name="Barry K.W."/>
            <person name="Cichocki N."/>
            <person name="Veneault-Fourrey C."/>
            <person name="LaButti K."/>
            <person name="Lindquist E.A."/>
            <person name="Lipzen A."/>
            <person name="Lundell T."/>
            <person name="Morin E."/>
            <person name="Murat C."/>
            <person name="Sun H."/>
            <person name="Tunlid A."/>
            <person name="Henrissat B."/>
            <person name="Grigoriev I.V."/>
            <person name="Hibbett D.S."/>
            <person name="Martin F."/>
            <person name="Nordberg H.P."/>
            <person name="Cantor M.N."/>
            <person name="Hua S.X."/>
        </authorList>
    </citation>
    <scope>NUCLEOTIDE SEQUENCE [LARGE SCALE GENOMIC DNA]</scope>
    <source>
        <strain evidence="2 3">LaAM-08-1</strain>
    </source>
</reference>
<dbReference type="AlphaFoldDB" id="A0A0C9Y9X3"/>
<organism evidence="2 3">
    <name type="scientific">Laccaria amethystina LaAM-08-1</name>
    <dbReference type="NCBI Taxonomy" id="1095629"/>
    <lineage>
        <taxon>Eukaryota</taxon>
        <taxon>Fungi</taxon>
        <taxon>Dikarya</taxon>
        <taxon>Basidiomycota</taxon>
        <taxon>Agaricomycotina</taxon>
        <taxon>Agaricomycetes</taxon>
        <taxon>Agaricomycetidae</taxon>
        <taxon>Agaricales</taxon>
        <taxon>Agaricineae</taxon>
        <taxon>Hydnangiaceae</taxon>
        <taxon>Laccaria</taxon>
    </lineage>
</organism>
<dbReference type="OrthoDB" id="2941894at2759"/>
<name>A0A0C9Y9X3_9AGAR</name>
<feature type="region of interest" description="Disordered" evidence="1">
    <location>
        <begin position="298"/>
        <end position="326"/>
    </location>
</feature>